<dbReference type="Proteomes" id="UP001337655">
    <property type="component" value="Unassembled WGS sequence"/>
</dbReference>
<accession>A0AAV9NXF6</accession>
<protein>
    <submittedName>
        <fullName evidence="2">Uncharacterized protein</fullName>
    </submittedName>
</protein>
<evidence type="ECO:0000313" key="3">
    <source>
        <dbReference type="Proteomes" id="UP001337655"/>
    </source>
</evidence>
<feature type="compositionally biased region" description="Basic and acidic residues" evidence="1">
    <location>
        <begin position="208"/>
        <end position="220"/>
    </location>
</feature>
<evidence type="ECO:0000313" key="2">
    <source>
        <dbReference type="EMBL" id="KAK5163501.1"/>
    </source>
</evidence>
<feature type="region of interest" description="Disordered" evidence="1">
    <location>
        <begin position="206"/>
        <end position="226"/>
    </location>
</feature>
<reference evidence="2 3" key="1">
    <citation type="submission" date="2023-08" db="EMBL/GenBank/DDBJ databases">
        <title>Black Yeasts Isolated from many extreme environments.</title>
        <authorList>
            <person name="Coleine C."/>
            <person name="Stajich J.E."/>
            <person name="Selbmann L."/>
        </authorList>
    </citation>
    <scope>NUCLEOTIDE SEQUENCE [LARGE SCALE GENOMIC DNA]</scope>
    <source>
        <strain evidence="2 3">CCFEE 5935</strain>
    </source>
</reference>
<sequence>MTPLQQTPEYQRYYHTTLNKRPSSPATYSLGTSMAALTFNFDEHTGEVTVNGQSWHEVPQSEKSTLLKTLSASQLLKAVASDSRASQDIQTMEDDIASYIVRVHKQALEDSMTSFDYWHLSLLDALKHWLEHKDLWIIDGFFRAADFVRWYNGFQVFLDYEPVDRYVQNLVHIYIQAHTDISVMADDVERLTEMCRAIELPTRARANRSHDSNNDVERIKNGYLGS</sequence>
<dbReference type="RefSeq" id="XP_064653978.1">
    <property type="nucleotide sequence ID" value="XM_064807900.1"/>
</dbReference>
<keyword evidence="3" id="KW-1185">Reference proteome</keyword>
<proteinExistence type="predicted"/>
<gene>
    <name evidence="2" type="ORF">LTR77_010683</name>
</gene>
<comment type="caution">
    <text evidence="2">The sequence shown here is derived from an EMBL/GenBank/DDBJ whole genome shotgun (WGS) entry which is preliminary data.</text>
</comment>
<evidence type="ECO:0000256" key="1">
    <source>
        <dbReference type="SAM" id="MobiDB-lite"/>
    </source>
</evidence>
<dbReference type="EMBL" id="JAVRRT010000025">
    <property type="protein sequence ID" value="KAK5163501.1"/>
    <property type="molecule type" value="Genomic_DNA"/>
</dbReference>
<name>A0AAV9NXF6_9PEZI</name>
<organism evidence="2 3">
    <name type="scientific">Saxophila tyrrhenica</name>
    <dbReference type="NCBI Taxonomy" id="1690608"/>
    <lineage>
        <taxon>Eukaryota</taxon>
        <taxon>Fungi</taxon>
        <taxon>Dikarya</taxon>
        <taxon>Ascomycota</taxon>
        <taxon>Pezizomycotina</taxon>
        <taxon>Dothideomycetes</taxon>
        <taxon>Dothideomycetidae</taxon>
        <taxon>Mycosphaerellales</taxon>
        <taxon>Extremaceae</taxon>
        <taxon>Saxophila</taxon>
    </lineage>
</organism>
<dbReference type="GeneID" id="89932008"/>
<dbReference type="AlphaFoldDB" id="A0AAV9NXF6"/>